<proteinExistence type="predicted"/>
<dbReference type="Proteomes" id="UP000199051">
    <property type="component" value="Unassembled WGS sequence"/>
</dbReference>
<dbReference type="RefSeq" id="WP_092785734.1">
    <property type="nucleotide sequence ID" value="NZ_FOGI01000015.1"/>
</dbReference>
<organism evidence="1 2">
    <name type="scientific">Actinokineospora terrae</name>
    <dbReference type="NCBI Taxonomy" id="155974"/>
    <lineage>
        <taxon>Bacteria</taxon>
        <taxon>Bacillati</taxon>
        <taxon>Actinomycetota</taxon>
        <taxon>Actinomycetes</taxon>
        <taxon>Pseudonocardiales</taxon>
        <taxon>Pseudonocardiaceae</taxon>
        <taxon>Actinokineospora</taxon>
    </lineage>
</organism>
<name>A0A1H9XIC1_9PSEU</name>
<accession>A0A1H9XIC1</accession>
<dbReference type="AlphaFoldDB" id="A0A1H9XIC1"/>
<sequence length="223" mass="24481">MTSTVIDRPTSTAAQLLYNYANAPATRLDLSAYQATVELPVIRIHGMPDLILDRPEPDEVIQWVSIAPDGALTRHATPSRYALDPTGLENHATPDTHLRWIQWPLIIALYNEALDPTSHCRKTHGYHRHTLTFHNLGALRGTVVEGCRTCPSLPQLPNTVASELVSTMGGPDLDLAGTIAWLGQWNDTEPGGPHGYDTLGDEEIGVLSGMAHTLRHRHSHDNT</sequence>
<protein>
    <submittedName>
        <fullName evidence="1">Uncharacterized protein</fullName>
    </submittedName>
</protein>
<evidence type="ECO:0000313" key="1">
    <source>
        <dbReference type="EMBL" id="SES45413.1"/>
    </source>
</evidence>
<evidence type="ECO:0000313" key="2">
    <source>
        <dbReference type="Proteomes" id="UP000199051"/>
    </source>
</evidence>
<dbReference type="STRING" id="155974.SAMN04487818_11578"/>
<reference evidence="2" key="1">
    <citation type="submission" date="2016-10" db="EMBL/GenBank/DDBJ databases">
        <authorList>
            <person name="Varghese N."/>
            <person name="Submissions S."/>
        </authorList>
    </citation>
    <scope>NUCLEOTIDE SEQUENCE [LARGE SCALE GENOMIC DNA]</scope>
    <source>
        <strain evidence="2">DSM 44260</strain>
    </source>
</reference>
<keyword evidence="2" id="KW-1185">Reference proteome</keyword>
<gene>
    <name evidence="1" type="ORF">SAMN04487818_11578</name>
</gene>
<dbReference type="EMBL" id="FOGI01000015">
    <property type="protein sequence ID" value="SES45413.1"/>
    <property type="molecule type" value="Genomic_DNA"/>
</dbReference>